<sequence length="95" mass="10377">MDGKSIEGKNVSQRLAAVEKSLNSVGGGDLKAFQEQMLVALRQLRETMQAEAKTSPSTSSSNEAALKEENEALKKQVAKLNYRISHLLRHIPAAK</sequence>
<organism evidence="2 3">
    <name type="scientific">Thraustotheca clavata</name>
    <dbReference type="NCBI Taxonomy" id="74557"/>
    <lineage>
        <taxon>Eukaryota</taxon>
        <taxon>Sar</taxon>
        <taxon>Stramenopiles</taxon>
        <taxon>Oomycota</taxon>
        <taxon>Saprolegniomycetes</taxon>
        <taxon>Saprolegniales</taxon>
        <taxon>Achlyaceae</taxon>
        <taxon>Thraustotheca</taxon>
    </lineage>
</organism>
<gene>
    <name evidence="2" type="ORF">THRCLA_20967</name>
</gene>
<dbReference type="AlphaFoldDB" id="A0A1W0A1G6"/>
<evidence type="ECO:0000313" key="3">
    <source>
        <dbReference type="Proteomes" id="UP000243217"/>
    </source>
</evidence>
<feature type="region of interest" description="Disordered" evidence="1">
    <location>
        <begin position="48"/>
        <end position="70"/>
    </location>
</feature>
<dbReference type="EMBL" id="JNBS01000677">
    <property type="protein sequence ID" value="OQS04123.1"/>
    <property type="molecule type" value="Genomic_DNA"/>
</dbReference>
<dbReference type="Proteomes" id="UP000243217">
    <property type="component" value="Unassembled WGS sequence"/>
</dbReference>
<evidence type="ECO:0000256" key="1">
    <source>
        <dbReference type="SAM" id="MobiDB-lite"/>
    </source>
</evidence>
<evidence type="ECO:0000313" key="2">
    <source>
        <dbReference type="EMBL" id="OQS04123.1"/>
    </source>
</evidence>
<accession>A0A1W0A1G6</accession>
<keyword evidence="3" id="KW-1185">Reference proteome</keyword>
<dbReference type="OrthoDB" id="75680at2759"/>
<proteinExistence type="predicted"/>
<name>A0A1W0A1G6_9STRA</name>
<comment type="caution">
    <text evidence="2">The sequence shown here is derived from an EMBL/GenBank/DDBJ whole genome shotgun (WGS) entry which is preliminary data.</text>
</comment>
<reference evidence="2 3" key="1">
    <citation type="journal article" date="2014" name="Genome Biol. Evol.">
        <title>The secreted proteins of Achlya hypogyna and Thraustotheca clavata identify the ancestral oomycete secretome and reveal gene acquisitions by horizontal gene transfer.</title>
        <authorList>
            <person name="Misner I."/>
            <person name="Blouin N."/>
            <person name="Leonard G."/>
            <person name="Richards T.A."/>
            <person name="Lane C.E."/>
        </authorList>
    </citation>
    <scope>NUCLEOTIDE SEQUENCE [LARGE SCALE GENOMIC DNA]</scope>
    <source>
        <strain evidence="2 3">ATCC 34112</strain>
    </source>
</reference>
<protein>
    <submittedName>
        <fullName evidence="2">Uncharacterized protein</fullName>
    </submittedName>
</protein>